<dbReference type="KEGG" id="wne:PIG85_09035"/>
<dbReference type="InterPro" id="IPR019931">
    <property type="entry name" value="LPXTG_anchor"/>
</dbReference>
<dbReference type="InterPro" id="IPR041033">
    <property type="entry name" value="SpaA_PFL_dom_1"/>
</dbReference>
<gene>
    <name evidence="8" type="ORF">PIG85_09035</name>
</gene>
<dbReference type="InterPro" id="IPR048052">
    <property type="entry name" value="FM1-like"/>
</dbReference>
<keyword evidence="3 6" id="KW-0732">Signal</keyword>
<dbReference type="RefSeq" id="WP_004808418.1">
    <property type="nucleotide sequence ID" value="NZ_CP116394.1"/>
</dbReference>
<feature type="signal peptide" evidence="6">
    <location>
        <begin position="1"/>
        <end position="34"/>
    </location>
</feature>
<dbReference type="NCBIfam" id="NF033902">
    <property type="entry name" value="iso_D2_wall_anc"/>
    <property type="match status" value="1"/>
</dbReference>
<protein>
    <submittedName>
        <fullName evidence="8">SpaH/EbpB family LPXTG-anchored major pilin</fullName>
    </submittedName>
</protein>
<evidence type="ECO:0000256" key="5">
    <source>
        <dbReference type="SAM" id="Phobius"/>
    </source>
</evidence>
<evidence type="ECO:0000256" key="2">
    <source>
        <dbReference type="ARBA" id="ARBA00022525"/>
    </source>
</evidence>
<keyword evidence="1" id="KW-0134">Cell wall</keyword>
<evidence type="ECO:0000256" key="3">
    <source>
        <dbReference type="ARBA" id="ARBA00022729"/>
    </source>
</evidence>
<keyword evidence="5" id="KW-0812">Transmembrane</keyword>
<accession>A0AB38XN95</accession>
<dbReference type="EMBL" id="CP116394">
    <property type="protein sequence ID" value="WCE45776.1"/>
    <property type="molecule type" value="Genomic_DNA"/>
</dbReference>
<dbReference type="Pfam" id="PF16555">
    <property type="entry name" value="GramPos_pilinD1"/>
    <property type="match status" value="1"/>
</dbReference>
<evidence type="ECO:0000256" key="1">
    <source>
        <dbReference type="ARBA" id="ARBA00022512"/>
    </source>
</evidence>
<sequence>MEQLKKQGIFVVLAALLAAVLGALTVLVAPHAVAAEGNPDLNRTGSITVHKYAKTDWQGKKNDGTEQTAPANARALAGIEFKVQKVEGLDLTKPESWDVVSRLAPKGDKATANGKDYNLAAASSKVTAADGVAKFERLAAGVYYVTEGADNGHNNVTEKAKPFFVSIPFPNTAQWLYDVHAYPKNEVIQPATKTLDDTGFKKVGQNMVWNISYDIPAVSDGKEYTKAGVTDKLASYLKFVSAEVKVGDTKLNAGDYTANNDNGFVTVELTQSGLAKLKGKAGKKLNFALTTTLSALPADGKVENTGANFFINDMVKPGKDTPPTITPSDKAVVGNYRLKKQDKDTHKILEGAEFKVYEKDTNTEIAAAKYVGNGVYEFEGLYLKKIGQNEDSTGVTKQFTLKETKAPAGYVLPTDGKTITVTAGKTTTDDLVYDNTKQTGPSLPLTGAAGQLLLTIGGAAVLAVAGGLYLFKSRKRA</sequence>
<keyword evidence="2" id="KW-0964">Secreted</keyword>
<reference evidence="8" key="1">
    <citation type="submission" date="2023-01" db="EMBL/GenBank/DDBJ databases">
        <title>Comparative Genomic Analysis of the Clinically-Derived Winkia Strain NY0527 Provides Evidence into the Taxonomic Reassignment of Winkia neuii and Characterizes Their Virulence Traits.</title>
        <authorList>
            <person name="Cai X."/>
            <person name="Peng Y."/>
            <person name="Li M."/>
            <person name="Qiu Y."/>
            <person name="Wang Y."/>
            <person name="Xu L."/>
            <person name="Hou Q."/>
        </authorList>
    </citation>
    <scope>NUCLEOTIDE SEQUENCE</scope>
    <source>
        <strain evidence="8">NY0527</strain>
    </source>
</reference>
<dbReference type="Pfam" id="PF17802">
    <property type="entry name" value="SpaA"/>
    <property type="match status" value="1"/>
</dbReference>
<proteinExistence type="predicted"/>
<organism evidence="8 9">
    <name type="scientific">Winkia neuii subsp. anitrata</name>
    <dbReference type="NCBI Taxonomy" id="29318"/>
    <lineage>
        <taxon>Bacteria</taxon>
        <taxon>Bacillati</taxon>
        <taxon>Actinomycetota</taxon>
        <taxon>Actinomycetes</taxon>
        <taxon>Actinomycetales</taxon>
        <taxon>Actinomycetaceae</taxon>
        <taxon>Winkia</taxon>
    </lineage>
</organism>
<dbReference type="GO" id="GO:0005975">
    <property type="term" value="P:carbohydrate metabolic process"/>
    <property type="evidence" value="ECO:0007669"/>
    <property type="project" value="UniProtKB-ARBA"/>
</dbReference>
<evidence type="ECO:0000256" key="4">
    <source>
        <dbReference type="ARBA" id="ARBA00023088"/>
    </source>
</evidence>
<dbReference type="PROSITE" id="PS50847">
    <property type="entry name" value="GRAM_POS_ANCHORING"/>
    <property type="match status" value="1"/>
</dbReference>
<dbReference type="Proteomes" id="UP001211044">
    <property type="component" value="Chromosome"/>
</dbReference>
<keyword evidence="5" id="KW-0472">Membrane</keyword>
<dbReference type="InterPro" id="IPR032364">
    <property type="entry name" value="GramPos_pilinD1_N"/>
</dbReference>
<feature type="chain" id="PRO_5044322416" evidence="6">
    <location>
        <begin position="35"/>
        <end position="477"/>
    </location>
</feature>
<evidence type="ECO:0000256" key="6">
    <source>
        <dbReference type="SAM" id="SignalP"/>
    </source>
</evidence>
<dbReference type="NCBIfam" id="TIGR04226">
    <property type="entry name" value="RrgB_K2N_iso_D2"/>
    <property type="match status" value="1"/>
</dbReference>
<evidence type="ECO:0000259" key="7">
    <source>
        <dbReference type="PROSITE" id="PS50847"/>
    </source>
</evidence>
<dbReference type="InterPro" id="IPR013783">
    <property type="entry name" value="Ig-like_fold"/>
</dbReference>
<dbReference type="Gene3D" id="2.60.40.740">
    <property type="match status" value="1"/>
</dbReference>
<dbReference type="NCBIfam" id="TIGR01167">
    <property type="entry name" value="LPXTG_anchor"/>
    <property type="match status" value="1"/>
</dbReference>
<feature type="domain" description="Gram-positive cocci surface proteins LPxTG" evidence="7">
    <location>
        <begin position="443"/>
        <end position="477"/>
    </location>
</feature>
<evidence type="ECO:0000313" key="9">
    <source>
        <dbReference type="Proteomes" id="UP001211044"/>
    </source>
</evidence>
<evidence type="ECO:0000313" key="8">
    <source>
        <dbReference type="EMBL" id="WCE45776.1"/>
    </source>
</evidence>
<name>A0AB38XN95_9ACTO</name>
<dbReference type="Pfam" id="PF00746">
    <property type="entry name" value="Gram_pos_anchor"/>
    <property type="match status" value="1"/>
</dbReference>
<keyword evidence="5" id="KW-1133">Transmembrane helix</keyword>
<dbReference type="AlphaFoldDB" id="A0AB38XN95"/>
<dbReference type="Gene3D" id="2.60.40.10">
    <property type="entry name" value="Immunoglobulins"/>
    <property type="match status" value="2"/>
</dbReference>
<keyword evidence="4" id="KW-0572">Peptidoglycan-anchor</keyword>
<dbReference type="InterPro" id="IPR026466">
    <property type="entry name" value="Fim_isopep_form_D2_dom"/>
</dbReference>
<feature type="transmembrane region" description="Helical" evidence="5">
    <location>
        <begin position="452"/>
        <end position="471"/>
    </location>
</feature>